<protein>
    <submittedName>
        <fullName evidence="1">Glycosyl transferases group 1</fullName>
    </submittedName>
</protein>
<keyword evidence="1" id="KW-0808">Transferase</keyword>
<evidence type="ECO:0000313" key="1">
    <source>
        <dbReference type="EMBL" id="SEG37307.1"/>
    </source>
</evidence>
<dbReference type="SUPFAM" id="SSF53756">
    <property type="entry name" value="UDP-Glycosyltransferase/glycogen phosphorylase"/>
    <property type="match status" value="1"/>
</dbReference>
<sequence length="431" mass="49082">MHKGNENKNIPPIAENMLLCSMGNRTLIIGLVWPEPTSSAAGWRMLELIECFLQEGMEVHFASAATLSEFSHPLADIGVTQHQILLNDSSFDTWISALQPDMVLFDRFMVEEQYGWRVAEQCPNAIRILDTEDLHFVRHARQAAYKKKVKFEPDQLYSDMAKRELAAIYRSDCSLIISQAEMDILLQQFNVPPSILAYLPFRMVRKGDPKVHPGFGDRQHFMFIGNFIHEPNWKTVQVLKEIWPDIRKVLPAAELHIYGAYPTEKVWQLDNAKQGFRIKGRAVDAVETMKDYRVLLAPIPFGAGLKGKFIDALHAQTPSVCTAVAAEGLTGGIHWPGYIAEDLSDFIEKAQLLYSDEECWNKAVDYGQEMLKSGPDPDWGKNLMARIAAIRADLNQHRNHNFIGQILISNQFQATKYMSQWIELKNKKAHM</sequence>
<keyword evidence="2" id="KW-1185">Reference proteome</keyword>
<gene>
    <name evidence="1" type="ORF">SAMN05421877_10774</name>
</gene>
<evidence type="ECO:0000313" key="2">
    <source>
        <dbReference type="Proteomes" id="UP000236731"/>
    </source>
</evidence>
<dbReference type="Gene3D" id="3.40.50.2000">
    <property type="entry name" value="Glycogen Phosphorylase B"/>
    <property type="match status" value="1"/>
</dbReference>
<dbReference type="EMBL" id="FNUT01000007">
    <property type="protein sequence ID" value="SEG37307.1"/>
    <property type="molecule type" value="Genomic_DNA"/>
</dbReference>
<accession>A0A1H5ZNR5</accession>
<reference evidence="2" key="1">
    <citation type="submission" date="2016-10" db="EMBL/GenBank/DDBJ databases">
        <authorList>
            <person name="Varghese N."/>
            <person name="Submissions S."/>
        </authorList>
    </citation>
    <scope>NUCLEOTIDE SEQUENCE [LARGE SCALE GENOMIC DNA]</scope>
    <source>
        <strain evidence="2">DSM 22361</strain>
    </source>
</reference>
<name>A0A1H5ZNR5_9SPHI</name>
<proteinExistence type="predicted"/>
<dbReference type="Pfam" id="PF13692">
    <property type="entry name" value="Glyco_trans_1_4"/>
    <property type="match status" value="1"/>
</dbReference>
<dbReference type="AlphaFoldDB" id="A0A1H5ZNR5"/>
<dbReference type="Proteomes" id="UP000236731">
    <property type="component" value="Unassembled WGS sequence"/>
</dbReference>
<dbReference type="GO" id="GO:0016740">
    <property type="term" value="F:transferase activity"/>
    <property type="evidence" value="ECO:0007669"/>
    <property type="project" value="UniProtKB-KW"/>
</dbReference>
<organism evidence="1 2">
    <name type="scientific">Sphingobacterium lactis</name>
    <dbReference type="NCBI Taxonomy" id="797291"/>
    <lineage>
        <taxon>Bacteria</taxon>
        <taxon>Pseudomonadati</taxon>
        <taxon>Bacteroidota</taxon>
        <taxon>Sphingobacteriia</taxon>
        <taxon>Sphingobacteriales</taxon>
        <taxon>Sphingobacteriaceae</taxon>
        <taxon>Sphingobacterium</taxon>
    </lineage>
</organism>